<dbReference type="Pfam" id="PF13472">
    <property type="entry name" value="Lipase_GDSL_2"/>
    <property type="match status" value="1"/>
</dbReference>
<dbReference type="InterPro" id="IPR036514">
    <property type="entry name" value="SGNH_hydro_sf"/>
</dbReference>
<feature type="domain" description="SGNH hydrolase-type esterase" evidence="2">
    <location>
        <begin position="66"/>
        <end position="225"/>
    </location>
</feature>
<dbReference type="InterPro" id="IPR051532">
    <property type="entry name" value="Ester_Hydrolysis_Enzymes"/>
</dbReference>
<dbReference type="PANTHER" id="PTHR30383">
    <property type="entry name" value="THIOESTERASE 1/PROTEASE 1/LYSOPHOSPHOLIPASE L1"/>
    <property type="match status" value="1"/>
</dbReference>
<name>A0A974S556_9SPHN</name>
<dbReference type="InterPro" id="IPR013830">
    <property type="entry name" value="SGNH_hydro"/>
</dbReference>
<organism evidence="3 4">
    <name type="scientific">Sphingomonas aliaeris</name>
    <dbReference type="NCBI Taxonomy" id="2759526"/>
    <lineage>
        <taxon>Bacteria</taxon>
        <taxon>Pseudomonadati</taxon>
        <taxon>Pseudomonadota</taxon>
        <taxon>Alphaproteobacteria</taxon>
        <taxon>Sphingomonadales</taxon>
        <taxon>Sphingomonadaceae</taxon>
        <taxon>Sphingomonas</taxon>
    </lineage>
</organism>
<dbReference type="AlphaFoldDB" id="A0A974S556"/>
<evidence type="ECO:0000313" key="3">
    <source>
        <dbReference type="EMBL" id="QQV77725.1"/>
    </source>
</evidence>
<dbReference type="GO" id="GO:0006629">
    <property type="term" value="P:lipid metabolic process"/>
    <property type="evidence" value="ECO:0007669"/>
    <property type="project" value="InterPro"/>
</dbReference>
<gene>
    <name evidence="3" type="ORF">H5J25_02780</name>
</gene>
<reference evidence="4" key="1">
    <citation type="submission" date="2020-09" db="EMBL/GenBank/DDBJ databases">
        <title>Sphingomonas sp., a new species isolated from pork steak.</title>
        <authorList>
            <person name="Heidler von Heilborn D."/>
        </authorList>
    </citation>
    <scope>NUCLEOTIDE SEQUENCE [LARGE SCALE GENOMIC DNA]</scope>
</reference>
<dbReference type="Proteomes" id="UP000595894">
    <property type="component" value="Chromosome"/>
</dbReference>
<evidence type="ECO:0000313" key="4">
    <source>
        <dbReference type="Proteomes" id="UP000595894"/>
    </source>
</evidence>
<dbReference type="SUPFAM" id="SSF52266">
    <property type="entry name" value="SGNH hydrolase"/>
    <property type="match status" value="1"/>
</dbReference>
<evidence type="ECO:0000256" key="1">
    <source>
        <dbReference type="SAM" id="MobiDB-lite"/>
    </source>
</evidence>
<dbReference type="InterPro" id="IPR008265">
    <property type="entry name" value="Lipase_GDSL_AS"/>
</dbReference>
<feature type="region of interest" description="Disordered" evidence="1">
    <location>
        <begin position="1"/>
        <end position="44"/>
    </location>
</feature>
<evidence type="ECO:0000259" key="2">
    <source>
        <dbReference type="Pfam" id="PF13472"/>
    </source>
</evidence>
<accession>A0A974S556</accession>
<dbReference type="GO" id="GO:0004622">
    <property type="term" value="F:phosphatidylcholine lysophospholipase activity"/>
    <property type="evidence" value="ECO:0007669"/>
    <property type="project" value="TreeGrafter"/>
</dbReference>
<dbReference type="Gene3D" id="3.40.50.1110">
    <property type="entry name" value="SGNH hydrolase"/>
    <property type="match status" value="1"/>
</dbReference>
<dbReference type="KEGG" id="sari:H5J25_02780"/>
<dbReference type="CDD" id="cd01822">
    <property type="entry name" value="Lysophospholipase_L1_like"/>
    <property type="match status" value="1"/>
</dbReference>
<proteinExistence type="predicted"/>
<sequence length="252" mass="26499">MWKFPGRLPISGASPRRQNARSFSAGRSRPAHRFGPDDRPPRRRLPHAAARFAMTMANTAYPHVLAFGDSLTAGYGLPASQSFPAQLQALLRQSFPTAQVRNAGVSGDTTRSGLARLPRLLSGLRAKPDLAIVELGANDMLRFVDPAATRRNLDAILAEFESCGISVLLAGMVAPAFLGAVATRFNAIYPGLAAKHGVPLYPFFLNGAIGAADLTIADRIHPSAKAVGIVARNILPSVVAALGGSTRAASVA</sequence>
<dbReference type="PROSITE" id="PS01098">
    <property type="entry name" value="LIPASE_GDSL_SER"/>
    <property type="match status" value="1"/>
</dbReference>
<dbReference type="PANTHER" id="PTHR30383:SF24">
    <property type="entry name" value="THIOESTERASE 1_PROTEASE 1_LYSOPHOSPHOLIPASE L1"/>
    <property type="match status" value="1"/>
</dbReference>
<protein>
    <submittedName>
        <fullName evidence="3">Arylesterase</fullName>
    </submittedName>
</protein>
<keyword evidence="4" id="KW-1185">Reference proteome</keyword>
<dbReference type="EMBL" id="CP061035">
    <property type="protein sequence ID" value="QQV77725.1"/>
    <property type="molecule type" value="Genomic_DNA"/>
</dbReference>